<evidence type="ECO:0000313" key="7">
    <source>
        <dbReference type="Proteomes" id="UP000070409"/>
    </source>
</evidence>
<keyword evidence="4" id="KW-0067">ATP-binding</keyword>
<dbReference type="InterPro" id="IPR036736">
    <property type="entry name" value="ACP-like_sf"/>
</dbReference>
<dbReference type="Gene3D" id="3.40.50.12780">
    <property type="entry name" value="N-terminal domain of ligase-like"/>
    <property type="match status" value="1"/>
</dbReference>
<evidence type="ECO:0000256" key="4">
    <source>
        <dbReference type="ARBA" id="ARBA00022840"/>
    </source>
</evidence>
<dbReference type="Gene3D" id="1.10.1200.10">
    <property type="entry name" value="ACP-like"/>
    <property type="match status" value="1"/>
</dbReference>
<dbReference type="InterPro" id="IPR013120">
    <property type="entry name" value="FAR_NAD-bd"/>
</dbReference>
<dbReference type="CDD" id="cd05235">
    <property type="entry name" value="SDR_e1"/>
    <property type="match status" value="1"/>
</dbReference>
<proteinExistence type="predicted"/>
<evidence type="ECO:0000256" key="1">
    <source>
        <dbReference type="ARBA" id="ARBA00022450"/>
    </source>
</evidence>
<dbReference type="PANTHER" id="PTHR43272:SF33">
    <property type="entry name" value="AMP-BINDING DOMAIN-CONTAINING PROTEIN-RELATED"/>
    <property type="match status" value="1"/>
</dbReference>
<organism evidence="6 7">
    <name type="scientific">Tsukamurella pseudospumae</name>
    <dbReference type="NCBI Taxonomy" id="239498"/>
    <lineage>
        <taxon>Bacteria</taxon>
        <taxon>Bacillati</taxon>
        <taxon>Actinomycetota</taxon>
        <taxon>Actinomycetes</taxon>
        <taxon>Mycobacteriales</taxon>
        <taxon>Tsukamurellaceae</taxon>
        <taxon>Tsukamurella</taxon>
    </lineage>
</organism>
<dbReference type="EMBL" id="LSRE01000003">
    <property type="protein sequence ID" value="KXP00736.1"/>
    <property type="molecule type" value="Genomic_DNA"/>
</dbReference>
<gene>
    <name evidence="6" type="ORF">AXK61_14135</name>
</gene>
<evidence type="ECO:0000313" key="6">
    <source>
        <dbReference type="EMBL" id="KXP00736.1"/>
    </source>
</evidence>
<reference evidence="6 7" key="1">
    <citation type="submission" date="2016-02" db="EMBL/GenBank/DDBJ databases">
        <authorList>
            <person name="Teng J.L."/>
            <person name="Tang Y."/>
            <person name="Huang Y."/>
            <person name="Guo F."/>
            <person name="Wei W."/>
            <person name="Chen J.H."/>
            <person name="Wong S.Y."/>
            <person name="Lau S.K."/>
            <person name="Woo P.C."/>
        </authorList>
    </citation>
    <scope>NUCLEOTIDE SEQUENCE [LARGE SCALE GENOMIC DNA]</scope>
    <source>
        <strain evidence="6 7">JCM 13375</strain>
    </source>
</reference>
<dbReference type="Pfam" id="PF00501">
    <property type="entry name" value="AMP-binding"/>
    <property type="match status" value="1"/>
</dbReference>
<evidence type="ECO:0000256" key="2">
    <source>
        <dbReference type="ARBA" id="ARBA00022553"/>
    </source>
</evidence>
<dbReference type="NCBIfam" id="TIGR01746">
    <property type="entry name" value="Thioester-redct"/>
    <property type="match status" value="1"/>
</dbReference>
<dbReference type="InterPro" id="IPR000873">
    <property type="entry name" value="AMP-dep_synth/lig_dom"/>
</dbReference>
<dbReference type="CDD" id="cd17632">
    <property type="entry name" value="AFD_CAR-like"/>
    <property type="match status" value="1"/>
</dbReference>
<dbReference type="Proteomes" id="UP000070409">
    <property type="component" value="Unassembled WGS sequence"/>
</dbReference>
<dbReference type="SUPFAM" id="SSF56801">
    <property type="entry name" value="Acetyl-CoA synthetase-like"/>
    <property type="match status" value="1"/>
</dbReference>
<dbReference type="SUPFAM" id="SSF51735">
    <property type="entry name" value="NAD(P)-binding Rossmann-fold domains"/>
    <property type="match status" value="1"/>
</dbReference>
<dbReference type="InterPro" id="IPR036291">
    <property type="entry name" value="NAD(P)-bd_dom_sf"/>
</dbReference>
<dbReference type="InterPro" id="IPR010080">
    <property type="entry name" value="Thioester_reductase-like_dom"/>
</dbReference>
<dbReference type="PROSITE" id="PS00455">
    <property type="entry name" value="AMP_BINDING"/>
    <property type="match status" value="1"/>
</dbReference>
<protein>
    <recommendedName>
        <fullName evidence="5">Carrier domain-containing protein</fullName>
    </recommendedName>
</protein>
<accession>A0A137ZRE2</accession>
<dbReference type="NCBIfam" id="NF041592">
    <property type="entry name" value="carboxyl_red"/>
    <property type="match status" value="1"/>
</dbReference>
<dbReference type="InterPro" id="IPR042099">
    <property type="entry name" value="ANL_N_sf"/>
</dbReference>
<dbReference type="PROSITE" id="PS50075">
    <property type="entry name" value="CARRIER"/>
    <property type="match status" value="1"/>
</dbReference>
<dbReference type="Gene3D" id="3.40.50.720">
    <property type="entry name" value="NAD(P)-binding Rossmann-like Domain"/>
    <property type="match status" value="1"/>
</dbReference>
<comment type="caution">
    <text evidence="6">The sequence shown here is derived from an EMBL/GenBank/DDBJ whole genome shotgun (WGS) entry which is preliminary data.</text>
</comment>
<dbReference type="Pfam" id="PF07993">
    <property type="entry name" value="NAD_binding_4"/>
    <property type="match status" value="1"/>
</dbReference>
<keyword evidence="3" id="KW-0547">Nucleotide-binding</keyword>
<dbReference type="InterPro" id="IPR020845">
    <property type="entry name" value="AMP-binding_CS"/>
</dbReference>
<feature type="domain" description="Carrier" evidence="5">
    <location>
        <begin position="587"/>
        <end position="662"/>
    </location>
</feature>
<evidence type="ECO:0000259" key="5">
    <source>
        <dbReference type="PROSITE" id="PS50075"/>
    </source>
</evidence>
<dbReference type="InterPro" id="IPR046407">
    <property type="entry name" value="CAR"/>
</dbReference>
<evidence type="ECO:0000256" key="3">
    <source>
        <dbReference type="ARBA" id="ARBA00022741"/>
    </source>
</evidence>
<sequence>MLLMSVEIVESTEPNTAAGAASGAGGSPGHLADVITSAFTRFADRPAFATRDGGPDGPYRGTTYGQVWHRVTALTAAWREELQPGDFVAVLGFTSPDFVVVDLATTLLGAPNVPLQAGAPAARIAAILDETAPKILAVSAAQLPLARAAVAESGTDPRLVVFDGAAPGATTLDDEISRGAALPVPEPYRAAEPDGDRLVTLIYTSGSTGTPKGAMYTEHLVVHAWLKVESIIDDDIPTGVLLHFLPMSHMYGRNWLIAGLAAGGVGYFASAADMSSLFDDLAEARPTAIALVPRVCELVHQRFLALEAETDAESARTYLRDEVLGGNIAAAVCGSAALSADLQAFMEQLLGVSIQIGYGSTEAGGVIVDGVVSRPPVIDYKLIDVPELGYLTTDLPHPRGELLVKSSQLIPGYYRSDKQVLDEDGYYRTGDVMAELGPDRLEYVDRRSNVIKLAQGEFVPIAQLEATYSANPAVHQIFLHGTSERSYLLAVVVPAPGPADETDEQARGRVLDALATVARENELAGYELPRDVIIEREPFSAENGLRSGIGKLVRPALTTRYGDRLADLYAAAEERRRDGLRGLDADGPVADTVVRAAALTLGVLPEELDGGTRFVDLGGDSLSALSLATTLEGLYDLPVPVQTIVGPTATLAGVVAHIEAARAGAVQAPTAASIHGTGASIARAADLRLDRFIDADLLAAAPSKPGPHGEPKTVLLTGATGYLGRFLLLEWLRRVALSDGTVVALVRGTDADDARRRVFDAIGTADAALTEEFARLAAGHLEVVPGDFGSPSLGLDDGAWERLTHTVDHVVHCGALVNHVLPYDQLFGPNVVATAEIVRLAVTDRRKSVDYVSTVAVVPQDDGRLLVEDDDVRVLGAERRIGAEAYANGYAVSKWAGEVLLREASDLAGLPVRVFRSDMILAHSRFRGQYNPVDQFTRLLLSIAETGLAPQSFYEPDGSGRSPHYDGLPVDFTAESIVTLGSAAREGFRTFHVLNVNDDAVSLDSFVDWIAQERTVERIADYDEWLERFERALRALPDADRQRSVLPLLHSFARRSPAGAGGALTADRFREAVHAENVGPGDIPHLDRALVDRYLRGFEDAGWLSSEGSV</sequence>
<keyword evidence="1" id="KW-0596">Phosphopantetheine</keyword>
<dbReference type="SUPFAM" id="SSF47336">
    <property type="entry name" value="ACP-like"/>
    <property type="match status" value="1"/>
</dbReference>
<dbReference type="PANTHER" id="PTHR43272">
    <property type="entry name" value="LONG-CHAIN-FATTY-ACID--COA LIGASE"/>
    <property type="match status" value="1"/>
</dbReference>
<keyword evidence="7" id="KW-1185">Reference proteome</keyword>
<name>A0A137ZRE2_9ACTN</name>
<keyword evidence="2" id="KW-0597">Phosphoprotein</keyword>
<dbReference type="InterPro" id="IPR009081">
    <property type="entry name" value="PP-bd_ACP"/>
</dbReference>
<dbReference type="Pfam" id="PF00550">
    <property type="entry name" value="PP-binding"/>
    <property type="match status" value="1"/>
</dbReference>